<reference evidence="1 2" key="1">
    <citation type="submission" date="2018-11" db="EMBL/GenBank/DDBJ databases">
        <title>Draft genome of Simplicispira Flexivirga sp. BO-16.</title>
        <authorList>
            <person name="Im W.T."/>
        </authorList>
    </citation>
    <scope>NUCLEOTIDE SEQUENCE [LARGE SCALE GENOMIC DNA]</scope>
    <source>
        <strain evidence="1 2">BO-16</strain>
    </source>
</reference>
<name>A0A3M9M2U0_9MICO</name>
<evidence type="ECO:0000313" key="1">
    <source>
        <dbReference type="EMBL" id="RNI19909.1"/>
    </source>
</evidence>
<gene>
    <name evidence="1" type="ORF">EFY87_15940</name>
</gene>
<protein>
    <recommendedName>
        <fullName evidence="3">2'-5' RNA ligase family protein</fullName>
    </recommendedName>
</protein>
<dbReference type="Proteomes" id="UP000271678">
    <property type="component" value="Unassembled WGS sequence"/>
</dbReference>
<evidence type="ECO:0000313" key="2">
    <source>
        <dbReference type="Proteomes" id="UP000271678"/>
    </source>
</evidence>
<sequence length="230" mass="26132">MFDQLFEDSRLAVLRGKHGRDKPPADGGRWPVSVIASTDPTSFSARLQDLLDELTEYTGPGHFRTGRAGASHITVRALEPYREAASRDDLIVGEWTDAMKRTAVAIPAFDLAWTGVTLTRGGVLAQLEPHDRTPWELLDRFRSELGELAWFEDQWMKRNIWYSSIIHFAAEIREPRALVDWIAKHRQLDSPATTVRVTGLDLVRFHHTIAPETGEQYMRLSRWNSVELAG</sequence>
<comment type="caution">
    <text evidence="1">The sequence shown here is derived from an EMBL/GenBank/DDBJ whole genome shotgun (WGS) entry which is preliminary data.</text>
</comment>
<accession>A0A3M9M2U0</accession>
<dbReference type="EMBL" id="RJJQ01000018">
    <property type="protein sequence ID" value="RNI19909.1"/>
    <property type="molecule type" value="Genomic_DNA"/>
</dbReference>
<dbReference type="AlphaFoldDB" id="A0A3M9M2U0"/>
<proteinExistence type="predicted"/>
<evidence type="ECO:0008006" key="3">
    <source>
        <dbReference type="Google" id="ProtNLM"/>
    </source>
</evidence>
<organism evidence="1 2">
    <name type="scientific">Flexivirga caeni</name>
    <dbReference type="NCBI Taxonomy" id="2294115"/>
    <lineage>
        <taxon>Bacteria</taxon>
        <taxon>Bacillati</taxon>
        <taxon>Actinomycetota</taxon>
        <taxon>Actinomycetes</taxon>
        <taxon>Micrococcales</taxon>
        <taxon>Dermacoccaceae</taxon>
        <taxon>Flexivirga</taxon>
    </lineage>
</organism>
<keyword evidence="2" id="KW-1185">Reference proteome</keyword>